<feature type="region of interest" description="Disordered" evidence="1">
    <location>
        <begin position="90"/>
        <end position="112"/>
    </location>
</feature>
<feature type="compositionally biased region" description="Basic and acidic residues" evidence="1">
    <location>
        <begin position="90"/>
        <end position="105"/>
    </location>
</feature>
<protein>
    <submittedName>
        <fullName evidence="2">Uncharacterized protein</fullName>
    </submittedName>
</protein>
<dbReference type="EMBL" id="BOOK01000078">
    <property type="protein sequence ID" value="GII05760.1"/>
    <property type="molecule type" value="Genomic_DNA"/>
</dbReference>
<dbReference type="Proteomes" id="UP000634476">
    <property type="component" value="Unassembled WGS sequence"/>
</dbReference>
<sequence length="112" mass="12170">MRQGCRRGTCDGPPDHDRPAAPHGTRGGLTIAVSRFGLSGKARVRRRVGNGAQPQPGQTTVCPPRMRLELLPDSTVERVMGVMIDITERRNNEQALRERGLHRPGEAGPGGR</sequence>
<name>A0A8J3T7M8_9ACTN</name>
<dbReference type="AlphaFoldDB" id="A0A8J3T7M8"/>
<keyword evidence="3" id="KW-1185">Reference proteome</keyword>
<proteinExistence type="predicted"/>
<evidence type="ECO:0000313" key="3">
    <source>
        <dbReference type="Proteomes" id="UP000634476"/>
    </source>
</evidence>
<gene>
    <name evidence="2" type="ORF">Pta02_77680</name>
</gene>
<accession>A0A8J3T7M8</accession>
<evidence type="ECO:0000313" key="2">
    <source>
        <dbReference type="EMBL" id="GII05760.1"/>
    </source>
</evidence>
<evidence type="ECO:0000256" key="1">
    <source>
        <dbReference type="SAM" id="MobiDB-lite"/>
    </source>
</evidence>
<organism evidence="2 3">
    <name type="scientific">Planobispora takensis</name>
    <dbReference type="NCBI Taxonomy" id="1367882"/>
    <lineage>
        <taxon>Bacteria</taxon>
        <taxon>Bacillati</taxon>
        <taxon>Actinomycetota</taxon>
        <taxon>Actinomycetes</taxon>
        <taxon>Streptosporangiales</taxon>
        <taxon>Streptosporangiaceae</taxon>
        <taxon>Planobispora</taxon>
    </lineage>
</organism>
<reference evidence="2" key="1">
    <citation type="submission" date="2021-01" db="EMBL/GenBank/DDBJ databases">
        <title>Whole genome shotgun sequence of Planobispora takensis NBRC 109077.</title>
        <authorList>
            <person name="Komaki H."/>
            <person name="Tamura T."/>
        </authorList>
    </citation>
    <scope>NUCLEOTIDE SEQUENCE</scope>
    <source>
        <strain evidence="2">NBRC 109077</strain>
    </source>
</reference>
<feature type="region of interest" description="Disordered" evidence="1">
    <location>
        <begin position="1"/>
        <end position="29"/>
    </location>
</feature>
<comment type="caution">
    <text evidence="2">The sequence shown here is derived from an EMBL/GenBank/DDBJ whole genome shotgun (WGS) entry which is preliminary data.</text>
</comment>